<dbReference type="GeneID" id="300270744"/>
<sequence>MNLRLNIVLVIVVSVLAGWYFSLQQEGQDLERLIKRDGQPEYVGDKITTEVYDVEGKPQYFAQADEIKHYETTGRVELVNPLLNLFDTVKALKEWKLTSDEAEITKNKILQLRGNVKIQNLNPLSKLQQIEAEILFVNLKNHDIFSDSVVSARGIGFNSTGTGLQGNLKKQSAKFQKDVKTHIEPTKVNERN</sequence>
<dbReference type="Gene3D" id="2.60.450.10">
    <property type="entry name" value="Lipopolysaccharide (LPS) transport protein A like domain"/>
    <property type="match status" value="1"/>
</dbReference>
<comment type="function">
    <text evidence="7">Required for the translocation of lipopolysaccharide (LPS) from the inner membrane to the outer membrane.</text>
</comment>
<evidence type="ECO:0000313" key="8">
    <source>
        <dbReference type="EMBL" id="MDP8147818.1"/>
    </source>
</evidence>
<dbReference type="Proteomes" id="UP001226020">
    <property type="component" value="Unassembled WGS sequence"/>
</dbReference>
<dbReference type="GO" id="GO:0005886">
    <property type="term" value="C:plasma membrane"/>
    <property type="evidence" value="ECO:0007669"/>
    <property type="project" value="UniProtKB-SubCell"/>
</dbReference>
<keyword evidence="4 6" id="KW-1133">Transmembrane helix</keyword>
<organism evidence="8 9">
    <name type="scientific">Phocoenobacter atlanticus subsp. atlanticus</name>
    <dbReference type="NCBI Taxonomy" id="3061285"/>
    <lineage>
        <taxon>Bacteria</taxon>
        <taxon>Pseudomonadati</taxon>
        <taxon>Pseudomonadota</taxon>
        <taxon>Gammaproteobacteria</taxon>
        <taxon>Pasteurellales</taxon>
        <taxon>Pasteurellaceae</taxon>
        <taxon>Phocoenobacter</taxon>
        <taxon>Phocoenobacter atlanticus</taxon>
    </lineage>
</organism>
<keyword evidence="3 6" id="KW-0812">Transmembrane</keyword>
<dbReference type="InterPro" id="IPR010664">
    <property type="entry name" value="LipoPS_assembly_LptC-rel"/>
</dbReference>
<gene>
    <name evidence="6 8" type="primary">lptC</name>
    <name evidence="8" type="ORF">QJU57_01840</name>
</gene>
<dbReference type="InterPro" id="IPR052363">
    <property type="entry name" value="LPS_export_LptC"/>
</dbReference>
<dbReference type="GO" id="GO:0017089">
    <property type="term" value="F:glycolipid transfer activity"/>
    <property type="evidence" value="ECO:0007669"/>
    <property type="project" value="TreeGrafter"/>
</dbReference>
<evidence type="ECO:0000256" key="4">
    <source>
        <dbReference type="ARBA" id="ARBA00022989"/>
    </source>
</evidence>
<dbReference type="PANTHER" id="PTHR37481">
    <property type="entry name" value="LIPOPOLYSACCHARIDE EXPORT SYSTEM PROTEIN LPTC"/>
    <property type="match status" value="1"/>
</dbReference>
<dbReference type="GO" id="GO:0030288">
    <property type="term" value="C:outer membrane-bounded periplasmic space"/>
    <property type="evidence" value="ECO:0007669"/>
    <property type="project" value="TreeGrafter"/>
</dbReference>
<dbReference type="AlphaFoldDB" id="A0AAQ4LRH5"/>
<comment type="similarity">
    <text evidence="6 7">Belongs to the LptC family.</text>
</comment>
<comment type="subcellular location">
    <subcellularLocation>
        <location evidence="6">Cell inner membrane</location>
        <topology evidence="6">Single-pass membrane protein</topology>
    </subcellularLocation>
</comment>
<name>A0AAQ4LRH5_9PAST</name>
<feature type="transmembrane region" description="Helical" evidence="6">
    <location>
        <begin position="6"/>
        <end position="23"/>
    </location>
</feature>
<comment type="subunit">
    <text evidence="6">Component of the lipopolysaccharide transport and assembly complex. Interacts with LptA and the LptBFG transporter complex.</text>
</comment>
<accession>A0AAQ4LRH5</accession>
<dbReference type="InterPro" id="IPR026265">
    <property type="entry name" value="LptC"/>
</dbReference>
<evidence type="ECO:0000256" key="2">
    <source>
        <dbReference type="ARBA" id="ARBA00022519"/>
    </source>
</evidence>
<evidence type="ECO:0000256" key="1">
    <source>
        <dbReference type="ARBA" id="ARBA00022475"/>
    </source>
</evidence>
<keyword evidence="5 6" id="KW-0472">Membrane</keyword>
<dbReference type="GO" id="GO:0015221">
    <property type="term" value="F:lipopolysaccharide transmembrane transporter activity"/>
    <property type="evidence" value="ECO:0007669"/>
    <property type="project" value="InterPro"/>
</dbReference>
<keyword evidence="1 6" id="KW-1003">Cell membrane</keyword>
<dbReference type="PANTHER" id="PTHR37481:SF1">
    <property type="entry name" value="LIPOPOLYSACCHARIDE EXPORT SYSTEM PROTEIN LPTC"/>
    <property type="match status" value="1"/>
</dbReference>
<dbReference type="RefSeq" id="WP_211597238.1">
    <property type="nucleotide sequence ID" value="NZ_JAGRQI010000003.1"/>
</dbReference>
<evidence type="ECO:0000256" key="7">
    <source>
        <dbReference type="PIRNR" id="PIRNR028513"/>
    </source>
</evidence>
<dbReference type="PIRSF" id="PIRSF028513">
    <property type="entry name" value="LptC"/>
    <property type="match status" value="1"/>
</dbReference>
<evidence type="ECO:0000313" key="9">
    <source>
        <dbReference type="Proteomes" id="UP001226020"/>
    </source>
</evidence>
<evidence type="ECO:0000256" key="5">
    <source>
        <dbReference type="ARBA" id="ARBA00023136"/>
    </source>
</evidence>
<comment type="caution">
    <text evidence="8">The sequence shown here is derived from an EMBL/GenBank/DDBJ whole genome shotgun (WGS) entry which is preliminary data.</text>
</comment>
<evidence type="ECO:0000256" key="6">
    <source>
        <dbReference type="HAMAP-Rule" id="MF_01915"/>
    </source>
</evidence>
<keyword evidence="2 6" id="KW-0997">Cell inner membrane</keyword>
<dbReference type="GO" id="GO:0043165">
    <property type="term" value="P:Gram-negative-bacterium-type cell outer membrane assembly"/>
    <property type="evidence" value="ECO:0007669"/>
    <property type="project" value="UniProtKB-UniRule"/>
</dbReference>
<protein>
    <recommendedName>
        <fullName evidence="6 7">Lipopolysaccharide export system protein LptC</fullName>
    </recommendedName>
</protein>
<dbReference type="Pfam" id="PF06835">
    <property type="entry name" value="LptC"/>
    <property type="match status" value="1"/>
</dbReference>
<dbReference type="NCBIfam" id="TIGR04409">
    <property type="entry name" value="LptC_YrbK"/>
    <property type="match status" value="1"/>
</dbReference>
<evidence type="ECO:0000256" key="3">
    <source>
        <dbReference type="ARBA" id="ARBA00022692"/>
    </source>
</evidence>
<dbReference type="EMBL" id="JASAXT010000003">
    <property type="protein sequence ID" value="MDP8147818.1"/>
    <property type="molecule type" value="Genomic_DNA"/>
</dbReference>
<dbReference type="HAMAP" id="MF_01915">
    <property type="entry name" value="LPS_assembly_LptC"/>
    <property type="match status" value="1"/>
</dbReference>
<reference evidence="8 9" key="1">
    <citation type="journal article" date="2023" name="Front. Microbiol.">
        <title>Phylogeography and host specificity of Pasteurellaceae pathogenic to sea-farmed fish in the north-east Atlantic.</title>
        <authorList>
            <person name="Gulla S."/>
            <person name="Colquhoun D.J."/>
            <person name="Olsen A.B."/>
            <person name="Spilsberg B."/>
            <person name="Lagesen K."/>
            <person name="Aakesson C.P."/>
            <person name="Strom S."/>
            <person name="Manji F."/>
            <person name="Birkbeck T.H."/>
            <person name="Nilsen H.K."/>
        </authorList>
    </citation>
    <scope>NUCLEOTIDE SEQUENCE [LARGE SCALE GENOMIC DNA]</scope>
    <source>
        <strain evidence="8 9">NVIB3131</strain>
    </source>
</reference>
<comment type="function">
    <text evidence="6">Involved in the assembly of lipopolysaccharide (LPS). Required for the translocation of LPS from the inner membrane to the outer membrane. Facilitates the transfer of LPS from the inner membrane to the periplasmic protein LptA. Could be a docking site for LptA.</text>
</comment>
<keyword evidence="9" id="KW-1185">Reference proteome</keyword>
<proteinExistence type="inferred from homology"/>